<accession>A0AAV7KZZ7</accession>
<evidence type="ECO:0000313" key="1">
    <source>
        <dbReference type="EMBL" id="KAJ1084144.1"/>
    </source>
</evidence>
<name>A0AAV7KZZ7_PLEWA</name>
<evidence type="ECO:0000313" key="2">
    <source>
        <dbReference type="Proteomes" id="UP001066276"/>
    </source>
</evidence>
<protein>
    <submittedName>
        <fullName evidence="1">Uncharacterized protein</fullName>
    </submittedName>
</protein>
<proteinExistence type="predicted"/>
<comment type="caution">
    <text evidence="1">The sequence shown here is derived from an EMBL/GenBank/DDBJ whole genome shotgun (WGS) entry which is preliminary data.</text>
</comment>
<dbReference type="Proteomes" id="UP001066276">
    <property type="component" value="Chromosome 12"/>
</dbReference>
<keyword evidence="2" id="KW-1185">Reference proteome</keyword>
<dbReference type="EMBL" id="JANPWB010000016">
    <property type="protein sequence ID" value="KAJ1084144.1"/>
    <property type="molecule type" value="Genomic_DNA"/>
</dbReference>
<organism evidence="1 2">
    <name type="scientific">Pleurodeles waltl</name>
    <name type="common">Iberian ribbed newt</name>
    <dbReference type="NCBI Taxonomy" id="8319"/>
    <lineage>
        <taxon>Eukaryota</taxon>
        <taxon>Metazoa</taxon>
        <taxon>Chordata</taxon>
        <taxon>Craniata</taxon>
        <taxon>Vertebrata</taxon>
        <taxon>Euteleostomi</taxon>
        <taxon>Amphibia</taxon>
        <taxon>Batrachia</taxon>
        <taxon>Caudata</taxon>
        <taxon>Salamandroidea</taxon>
        <taxon>Salamandridae</taxon>
        <taxon>Pleurodelinae</taxon>
        <taxon>Pleurodeles</taxon>
    </lineage>
</organism>
<reference evidence="1" key="1">
    <citation type="journal article" date="2022" name="bioRxiv">
        <title>Sequencing and chromosome-scale assembly of the giantPleurodeles waltlgenome.</title>
        <authorList>
            <person name="Brown T."/>
            <person name="Elewa A."/>
            <person name="Iarovenko S."/>
            <person name="Subramanian E."/>
            <person name="Araus A.J."/>
            <person name="Petzold A."/>
            <person name="Susuki M."/>
            <person name="Suzuki K.-i.T."/>
            <person name="Hayashi T."/>
            <person name="Toyoda A."/>
            <person name="Oliveira C."/>
            <person name="Osipova E."/>
            <person name="Leigh N.D."/>
            <person name="Simon A."/>
            <person name="Yun M.H."/>
        </authorList>
    </citation>
    <scope>NUCLEOTIDE SEQUENCE</scope>
    <source>
        <strain evidence="1">20211129_DDA</strain>
        <tissue evidence="1">Liver</tissue>
    </source>
</reference>
<dbReference type="AlphaFoldDB" id="A0AAV7KZZ7"/>
<sequence length="172" mass="19570">MEAETELQRKVMSVRERLERYTLKSYRQLLHRKGDISGRLLASILCREIPRPIVRLKTPTGADAYTQTAIVDILQTHMKQVHSTPGERNPGRVVEFLESLALPQVGEQAAQDMDANITLEEDRHALTILPGEKTPGSDGFPPGFYRTYIADISQQLLEVYLEHNQQEYCPPQ</sequence>
<gene>
    <name evidence="1" type="ORF">NDU88_004297</name>
</gene>